<dbReference type="InterPro" id="IPR036779">
    <property type="entry name" value="LysM_dom_sf"/>
</dbReference>
<dbReference type="PROSITE" id="PS51782">
    <property type="entry name" value="LYSM"/>
    <property type="match status" value="1"/>
</dbReference>
<sequence length="119" mass="13585">MENSRLHVARKRQRQVFMKKLILGFAGCALVLALSVILSNGFVDAHGNSTESPVRHKYYKSIEIASGDTLWDIAKEYMNEDYDSIYAYIDELKYINGLTSDGIQEGQYLTVAYYDTAFR</sequence>
<name>A0A844FBE1_CLOSV</name>
<dbReference type="Proteomes" id="UP000462363">
    <property type="component" value="Unassembled WGS sequence"/>
</dbReference>
<dbReference type="AlphaFoldDB" id="A0A844FBE1"/>
<keyword evidence="1" id="KW-1133">Transmembrane helix</keyword>
<dbReference type="RefSeq" id="WP_004606043.1">
    <property type="nucleotide sequence ID" value="NZ_AP024846.1"/>
</dbReference>
<reference evidence="3 4" key="1">
    <citation type="submission" date="2019-08" db="EMBL/GenBank/DDBJ databases">
        <title>In-depth cultivation of the pig gut microbiome towards novel bacterial diversity and tailored functional studies.</title>
        <authorList>
            <person name="Wylensek D."/>
            <person name="Hitch T.C.A."/>
            <person name="Clavel T."/>
        </authorList>
    </citation>
    <scope>NUCLEOTIDE SEQUENCE [LARGE SCALE GENOMIC DNA]</scope>
    <source>
        <strain evidence="3 4">BL-389-WT-3D</strain>
    </source>
</reference>
<dbReference type="Pfam" id="PF01476">
    <property type="entry name" value="LysM"/>
    <property type="match status" value="1"/>
</dbReference>
<organism evidence="3 4">
    <name type="scientific">Clostridium scindens (strain JCM 10418 / VPI 12708)</name>
    <dbReference type="NCBI Taxonomy" id="29347"/>
    <lineage>
        <taxon>Bacteria</taxon>
        <taxon>Bacillati</taxon>
        <taxon>Bacillota</taxon>
        <taxon>Clostridia</taxon>
        <taxon>Lachnospirales</taxon>
        <taxon>Lachnospiraceae</taxon>
    </lineage>
</organism>
<proteinExistence type="predicted"/>
<evidence type="ECO:0000313" key="4">
    <source>
        <dbReference type="Proteomes" id="UP000462363"/>
    </source>
</evidence>
<keyword evidence="1" id="KW-0472">Membrane</keyword>
<dbReference type="EMBL" id="VUMB01000015">
    <property type="protein sequence ID" value="MSS40391.1"/>
    <property type="molecule type" value="Genomic_DNA"/>
</dbReference>
<evidence type="ECO:0000313" key="3">
    <source>
        <dbReference type="EMBL" id="MSS40391.1"/>
    </source>
</evidence>
<evidence type="ECO:0000256" key="1">
    <source>
        <dbReference type="SAM" id="Phobius"/>
    </source>
</evidence>
<dbReference type="Gene3D" id="3.10.350.10">
    <property type="entry name" value="LysM domain"/>
    <property type="match status" value="1"/>
</dbReference>
<dbReference type="InterPro" id="IPR018392">
    <property type="entry name" value="LysM"/>
</dbReference>
<evidence type="ECO:0000259" key="2">
    <source>
        <dbReference type="PROSITE" id="PS51782"/>
    </source>
</evidence>
<dbReference type="SUPFAM" id="SSF54106">
    <property type="entry name" value="LysM domain"/>
    <property type="match status" value="1"/>
</dbReference>
<dbReference type="CDD" id="cd00118">
    <property type="entry name" value="LysM"/>
    <property type="match status" value="1"/>
</dbReference>
<accession>A0A844FBE1</accession>
<keyword evidence="1" id="KW-0812">Transmembrane</keyword>
<gene>
    <name evidence="3" type="ORF">FYJ37_08510</name>
</gene>
<protein>
    <submittedName>
        <fullName evidence="3">LysM peptidoglycan-binding domain-containing protein</fullName>
    </submittedName>
</protein>
<dbReference type="GeneID" id="62697233"/>
<comment type="caution">
    <text evidence="3">The sequence shown here is derived from an EMBL/GenBank/DDBJ whole genome shotgun (WGS) entry which is preliminary data.</text>
</comment>
<feature type="transmembrane region" description="Helical" evidence="1">
    <location>
        <begin position="21"/>
        <end position="43"/>
    </location>
</feature>
<feature type="domain" description="LysM" evidence="2">
    <location>
        <begin position="60"/>
        <end position="111"/>
    </location>
</feature>